<proteinExistence type="predicted"/>
<gene>
    <name evidence="1" type="ORF">M3M40_06735</name>
</gene>
<organism evidence="1 2">
    <name type="scientific">Fructilactobacillus cliffordii</name>
    <dbReference type="NCBI Taxonomy" id="2940299"/>
    <lineage>
        <taxon>Bacteria</taxon>
        <taxon>Bacillati</taxon>
        <taxon>Bacillota</taxon>
        <taxon>Bacilli</taxon>
        <taxon>Lactobacillales</taxon>
        <taxon>Lactobacillaceae</taxon>
        <taxon>Fructilactobacillus</taxon>
    </lineage>
</organism>
<protein>
    <submittedName>
        <fullName evidence="1">Uncharacterized protein</fullName>
    </submittedName>
</protein>
<dbReference type="EMBL" id="CP097119">
    <property type="protein sequence ID" value="USS89163.1"/>
    <property type="molecule type" value="Genomic_DNA"/>
</dbReference>
<sequence>MKIEENDFVTEAEAGTYAHKTVTASLADLNEATSQTLRPLVEFVEAAVNSDKLANADLQVSDEDILVQLQTSIINLPLAYGKNIHKIMVGDGEVDVNVYMIIAAPEINRSKLRIDELMAAEQLVKDPDQALSQFTDWLEAQLTTLAENQQATAEEAD</sequence>
<dbReference type="Proteomes" id="UP001055911">
    <property type="component" value="Chromosome"/>
</dbReference>
<evidence type="ECO:0000313" key="2">
    <source>
        <dbReference type="Proteomes" id="UP001055911"/>
    </source>
</evidence>
<accession>A0A9Q8ZTQ7</accession>
<reference evidence="1" key="1">
    <citation type="submission" date="2022-05" db="EMBL/GenBank/DDBJ databases">
        <authorList>
            <person name="Oliphant S.A."/>
            <person name="Watson-Haigh N.S."/>
            <person name="Sumby K.M."/>
            <person name="Gardner J.M."/>
            <person name="Jiranek V."/>
        </authorList>
    </citation>
    <scope>NUCLEOTIDE SEQUENCE</scope>
    <source>
        <strain evidence="1">KI4_B1</strain>
    </source>
</reference>
<dbReference type="AlphaFoldDB" id="A0A9Q8ZTQ7"/>
<keyword evidence="2" id="KW-1185">Reference proteome</keyword>
<name>A0A9Q8ZTQ7_9LACO</name>
<evidence type="ECO:0000313" key="1">
    <source>
        <dbReference type="EMBL" id="USS89163.1"/>
    </source>
</evidence>
<dbReference type="RefSeq" id="WP_252766680.1">
    <property type="nucleotide sequence ID" value="NZ_CP097119.1"/>
</dbReference>